<dbReference type="AlphaFoldDB" id="A0A6J6GMY8"/>
<evidence type="ECO:0000256" key="4">
    <source>
        <dbReference type="ARBA" id="ARBA00023004"/>
    </source>
</evidence>
<evidence type="ECO:0000259" key="7">
    <source>
        <dbReference type="PROSITE" id="PS51296"/>
    </source>
</evidence>
<evidence type="ECO:0000256" key="5">
    <source>
        <dbReference type="ARBA" id="ARBA00023014"/>
    </source>
</evidence>
<sequence length="105" mass="11331">MMDSDLLLSGQVATVERAAGDIVLWRTTAGKVVACDARCPHQWSHLGTAGAVDGEDLVCLSHFWRFNSEGAGSKLSASGRRDEKSPIETFSVREQAGRIEIKVAD</sequence>
<keyword evidence="1" id="KW-0001">2Fe-2S</keyword>
<dbReference type="EMBL" id="CAEZTY010000151">
    <property type="protein sequence ID" value="CAB4602712.1"/>
    <property type="molecule type" value="Genomic_DNA"/>
</dbReference>
<reference evidence="9" key="1">
    <citation type="submission" date="2020-05" db="EMBL/GenBank/DDBJ databases">
        <authorList>
            <person name="Chiriac C."/>
            <person name="Salcher M."/>
            <person name="Ghai R."/>
            <person name="Kavagutti S V."/>
        </authorList>
    </citation>
    <scope>NUCLEOTIDE SEQUENCE</scope>
</reference>
<dbReference type="EMBL" id="CAFBRD010000039">
    <property type="protein sequence ID" value="CAB5076903.1"/>
    <property type="molecule type" value="Genomic_DNA"/>
</dbReference>
<keyword evidence="3" id="KW-0560">Oxidoreductase</keyword>
<evidence type="ECO:0000313" key="10">
    <source>
        <dbReference type="EMBL" id="CAB5076903.1"/>
    </source>
</evidence>
<evidence type="ECO:0000313" key="8">
    <source>
        <dbReference type="EMBL" id="CAB4346474.1"/>
    </source>
</evidence>
<dbReference type="InterPro" id="IPR050584">
    <property type="entry name" value="Cholesterol_7-desaturase"/>
</dbReference>
<dbReference type="Gene3D" id="2.102.10.10">
    <property type="entry name" value="Rieske [2Fe-2S] iron-sulphur domain"/>
    <property type="match status" value="1"/>
</dbReference>
<organism evidence="9">
    <name type="scientific">freshwater metagenome</name>
    <dbReference type="NCBI Taxonomy" id="449393"/>
    <lineage>
        <taxon>unclassified sequences</taxon>
        <taxon>metagenomes</taxon>
        <taxon>ecological metagenomes</taxon>
    </lineage>
</organism>
<dbReference type="PANTHER" id="PTHR21266:SF59">
    <property type="entry name" value="BLR4922 PROTEIN"/>
    <property type="match status" value="1"/>
</dbReference>
<protein>
    <submittedName>
        <fullName evidence="9">Unannotated protein</fullName>
    </submittedName>
</protein>
<dbReference type="InterPro" id="IPR017941">
    <property type="entry name" value="Rieske_2Fe-2S"/>
</dbReference>
<keyword evidence="2" id="KW-0479">Metal-binding</keyword>
<feature type="domain" description="Rieske" evidence="7">
    <location>
        <begin position="1"/>
        <end position="101"/>
    </location>
</feature>
<dbReference type="GO" id="GO:0016491">
    <property type="term" value="F:oxidoreductase activity"/>
    <property type="evidence" value="ECO:0007669"/>
    <property type="project" value="UniProtKB-KW"/>
</dbReference>
<dbReference type="InterPro" id="IPR036922">
    <property type="entry name" value="Rieske_2Fe-2S_sf"/>
</dbReference>
<evidence type="ECO:0000313" key="9">
    <source>
        <dbReference type="EMBL" id="CAB4602712.1"/>
    </source>
</evidence>
<dbReference type="PROSITE" id="PS51296">
    <property type="entry name" value="RIESKE"/>
    <property type="match status" value="1"/>
</dbReference>
<dbReference type="Pfam" id="PF00355">
    <property type="entry name" value="Rieske"/>
    <property type="match status" value="1"/>
</dbReference>
<dbReference type="SUPFAM" id="SSF50022">
    <property type="entry name" value="ISP domain"/>
    <property type="match status" value="1"/>
</dbReference>
<dbReference type="EMBL" id="CAESAL010000110">
    <property type="protein sequence ID" value="CAB4346474.1"/>
    <property type="molecule type" value="Genomic_DNA"/>
</dbReference>
<evidence type="ECO:0000256" key="2">
    <source>
        <dbReference type="ARBA" id="ARBA00022723"/>
    </source>
</evidence>
<keyword evidence="5" id="KW-0411">Iron-sulfur</keyword>
<dbReference type="GO" id="GO:0051537">
    <property type="term" value="F:2 iron, 2 sulfur cluster binding"/>
    <property type="evidence" value="ECO:0007669"/>
    <property type="project" value="UniProtKB-KW"/>
</dbReference>
<keyword evidence="4" id="KW-0408">Iron</keyword>
<evidence type="ECO:0000256" key="6">
    <source>
        <dbReference type="SAM" id="MobiDB-lite"/>
    </source>
</evidence>
<evidence type="ECO:0000256" key="3">
    <source>
        <dbReference type="ARBA" id="ARBA00023002"/>
    </source>
</evidence>
<evidence type="ECO:0000256" key="1">
    <source>
        <dbReference type="ARBA" id="ARBA00022714"/>
    </source>
</evidence>
<gene>
    <name evidence="9" type="ORF">UFOPK1762_02043</name>
    <name evidence="8" type="ORF">UFOPK3331_01872</name>
    <name evidence="10" type="ORF">UFOPK4371_00873</name>
</gene>
<proteinExistence type="predicted"/>
<dbReference type="PANTHER" id="PTHR21266">
    <property type="entry name" value="IRON-SULFUR DOMAIN CONTAINING PROTEIN"/>
    <property type="match status" value="1"/>
</dbReference>
<accession>A0A6J6GMY8</accession>
<feature type="region of interest" description="Disordered" evidence="6">
    <location>
        <begin position="70"/>
        <end position="89"/>
    </location>
</feature>
<name>A0A6J6GMY8_9ZZZZ</name>
<dbReference type="GO" id="GO:0046872">
    <property type="term" value="F:metal ion binding"/>
    <property type="evidence" value="ECO:0007669"/>
    <property type="project" value="UniProtKB-KW"/>
</dbReference>